<dbReference type="EMBL" id="MN739134">
    <property type="protein sequence ID" value="QHS90396.1"/>
    <property type="molecule type" value="Genomic_DNA"/>
</dbReference>
<evidence type="ECO:0000313" key="1">
    <source>
        <dbReference type="EMBL" id="QHS90396.1"/>
    </source>
</evidence>
<accession>A0A6C0BE35</accession>
<dbReference type="SUPFAM" id="SSF56784">
    <property type="entry name" value="HAD-like"/>
    <property type="match status" value="1"/>
</dbReference>
<dbReference type="AlphaFoldDB" id="A0A6C0BE35"/>
<reference evidence="1" key="1">
    <citation type="journal article" date="2020" name="Nature">
        <title>Giant virus diversity and host interactions through global metagenomics.</title>
        <authorList>
            <person name="Schulz F."/>
            <person name="Roux S."/>
            <person name="Paez-Espino D."/>
            <person name="Jungbluth S."/>
            <person name="Walsh D.A."/>
            <person name="Denef V.J."/>
            <person name="McMahon K.D."/>
            <person name="Konstantinidis K.T."/>
            <person name="Eloe-Fadrosh E.A."/>
            <person name="Kyrpides N.C."/>
            <person name="Woyke T."/>
        </authorList>
    </citation>
    <scope>NUCLEOTIDE SEQUENCE</scope>
    <source>
        <strain evidence="1">GVMAG-M-3300010160-60</strain>
    </source>
</reference>
<protein>
    <submittedName>
        <fullName evidence="1">Uncharacterized protein</fullName>
    </submittedName>
</protein>
<name>A0A6C0BE35_9ZZZZ</name>
<sequence length="278" mass="32659">MRNTFYQNIFFNTNKSTVYPFKVVSFDINSIVKPISNINPNTTSIIKSLNKMKLSNIDMTDIETTTKIVKVLNKYSGYSMINQLKYVSYDTEENPLYNIFECGRIYDSKILDDIYEMSKIHLQEIYSDKNYYLVNPYLKEILRYLKYIGFVNFCVTSNNDKISTNILVEKLIANKTIPDTIIHKEHSNIFKYNGIKPYECVHIGSYPSNMIESDIYGSLSIGLLDNIEPRIIKHKRIDMYKYGAQYVITDVRTLFDIFSFNKSSYYGSVYEWYNTNKK</sequence>
<proteinExistence type="predicted"/>
<organism evidence="1">
    <name type="scientific">viral metagenome</name>
    <dbReference type="NCBI Taxonomy" id="1070528"/>
    <lineage>
        <taxon>unclassified sequences</taxon>
        <taxon>metagenomes</taxon>
        <taxon>organismal metagenomes</taxon>
    </lineage>
</organism>
<dbReference type="InterPro" id="IPR036412">
    <property type="entry name" value="HAD-like_sf"/>
</dbReference>